<dbReference type="Proteomes" id="UP001595904">
    <property type="component" value="Unassembled WGS sequence"/>
</dbReference>
<feature type="transmembrane region" description="Helical" evidence="1">
    <location>
        <begin position="83"/>
        <end position="100"/>
    </location>
</feature>
<feature type="transmembrane region" description="Helical" evidence="1">
    <location>
        <begin position="46"/>
        <end position="62"/>
    </location>
</feature>
<dbReference type="EMBL" id="JBHSDU010000015">
    <property type="protein sequence ID" value="MFC4313376.1"/>
    <property type="molecule type" value="Genomic_DNA"/>
</dbReference>
<feature type="transmembrane region" description="Helical" evidence="1">
    <location>
        <begin position="277"/>
        <end position="297"/>
    </location>
</feature>
<sequence length="469" mass="52255">MEATVAKHREHTLIGKVYVWSIIFEPLLFFLLASNSSTGITPNPGRILQFLVWAGLLTSWTVSRDRLRVPNPTAPMYANYSMYFLLTVIAGGIGIAMGSFDLHDRYSAENASSAIAAFIRSPAVRPLFEYFITIYYFVYFVILPRYLLNSDAAIRYFFRNFTLVFVIGLILGTLDLAAAGVGMGFIPRHLADGVMVGFRFHGLAGEPRDAFVYLMFGLAMMTLREYWARGRSLGQLWTICILFAVLMTQSASGLFGLLFAGILIIAFSIRTLSPRTLALAGVLVILLIAAVIGGVYFSPRIQTYLKAFNVLFDRLNRGGPPPAVMIGQMSNIYPMWDLWQKLREGNFIQLLLGSGLGSSSVTTNNLGGFRELANPHTQIVRVLYESGVIGLYFFVMSFAAPVRKLTEHLTPDVRRRFLFLILMLVGVFLSHRSSVPFIYLGVFIVVMQRKNAQIMEQRVTVPNGAVSVA</sequence>
<evidence type="ECO:0000313" key="3">
    <source>
        <dbReference type="Proteomes" id="UP001595904"/>
    </source>
</evidence>
<keyword evidence="1" id="KW-1133">Transmembrane helix</keyword>
<reference evidence="3" key="1">
    <citation type="journal article" date="2019" name="Int. J. Syst. Evol. Microbiol.">
        <title>The Global Catalogue of Microorganisms (GCM) 10K type strain sequencing project: providing services to taxonomists for standard genome sequencing and annotation.</title>
        <authorList>
            <consortium name="The Broad Institute Genomics Platform"/>
            <consortium name="The Broad Institute Genome Sequencing Center for Infectious Disease"/>
            <person name="Wu L."/>
            <person name="Ma J."/>
        </authorList>
    </citation>
    <scope>NUCLEOTIDE SEQUENCE [LARGE SCALE GENOMIC DNA]</scope>
    <source>
        <strain evidence="3">CGMCC 1.10759</strain>
    </source>
</reference>
<accession>A0ABV8T120</accession>
<keyword evidence="1" id="KW-0472">Membrane</keyword>
<feature type="transmembrane region" description="Helical" evidence="1">
    <location>
        <begin position="160"/>
        <end position="186"/>
    </location>
</feature>
<name>A0ABV8T120_9GAMM</name>
<comment type="caution">
    <text evidence="2">The sequence shown here is derived from an EMBL/GenBank/DDBJ whole genome shotgun (WGS) entry which is preliminary data.</text>
</comment>
<gene>
    <name evidence="2" type="ORF">ACFPN2_30145</name>
</gene>
<dbReference type="RefSeq" id="WP_380603638.1">
    <property type="nucleotide sequence ID" value="NZ_JBHSDU010000015.1"/>
</dbReference>
<feature type="transmembrane region" description="Helical" evidence="1">
    <location>
        <begin position="382"/>
        <end position="402"/>
    </location>
</feature>
<keyword evidence="3" id="KW-1185">Reference proteome</keyword>
<proteinExistence type="predicted"/>
<evidence type="ECO:0000313" key="2">
    <source>
        <dbReference type="EMBL" id="MFC4313376.1"/>
    </source>
</evidence>
<feature type="transmembrane region" description="Helical" evidence="1">
    <location>
        <begin position="210"/>
        <end position="227"/>
    </location>
</feature>
<protein>
    <recommendedName>
        <fullName evidence="4">O-antigen ligase domain-containing protein</fullName>
    </recommendedName>
</protein>
<feature type="transmembrane region" description="Helical" evidence="1">
    <location>
        <begin position="417"/>
        <end position="446"/>
    </location>
</feature>
<keyword evidence="1" id="KW-0812">Transmembrane</keyword>
<feature type="transmembrane region" description="Helical" evidence="1">
    <location>
        <begin position="17"/>
        <end position="34"/>
    </location>
</feature>
<feature type="transmembrane region" description="Helical" evidence="1">
    <location>
        <begin position="130"/>
        <end position="148"/>
    </location>
</feature>
<feature type="transmembrane region" description="Helical" evidence="1">
    <location>
        <begin position="239"/>
        <end position="265"/>
    </location>
</feature>
<evidence type="ECO:0000256" key="1">
    <source>
        <dbReference type="SAM" id="Phobius"/>
    </source>
</evidence>
<organism evidence="2 3">
    <name type="scientific">Steroidobacter flavus</name>
    <dbReference type="NCBI Taxonomy" id="1842136"/>
    <lineage>
        <taxon>Bacteria</taxon>
        <taxon>Pseudomonadati</taxon>
        <taxon>Pseudomonadota</taxon>
        <taxon>Gammaproteobacteria</taxon>
        <taxon>Steroidobacterales</taxon>
        <taxon>Steroidobacteraceae</taxon>
        <taxon>Steroidobacter</taxon>
    </lineage>
</organism>
<evidence type="ECO:0008006" key="4">
    <source>
        <dbReference type="Google" id="ProtNLM"/>
    </source>
</evidence>